<protein>
    <submittedName>
        <fullName evidence="1">Uncharacterized protein</fullName>
    </submittedName>
</protein>
<organism evidence="1 2">
    <name type="scientific">Caenorhabditis briggsae</name>
    <dbReference type="NCBI Taxonomy" id="6238"/>
    <lineage>
        <taxon>Eukaryota</taxon>
        <taxon>Metazoa</taxon>
        <taxon>Ecdysozoa</taxon>
        <taxon>Nematoda</taxon>
        <taxon>Chromadorea</taxon>
        <taxon>Rhabditida</taxon>
        <taxon>Rhabditina</taxon>
        <taxon>Rhabditomorpha</taxon>
        <taxon>Rhabditoidea</taxon>
        <taxon>Rhabditidae</taxon>
        <taxon>Peloderinae</taxon>
        <taxon>Caenorhabditis</taxon>
    </lineage>
</organism>
<dbReference type="Proteomes" id="UP000829354">
    <property type="component" value="Chromosome X"/>
</dbReference>
<dbReference type="EMBL" id="CP092625">
    <property type="protein sequence ID" value="UMM40586.1"/>
    <property type="molecule type" value="Genomic_DNA"/>
</dbReference>
<evidence type="ECO:0000313" key="2">
    <source>
        <dbReference type="Proteomes" id="UP000829354"/>
    </source>
</evidence>
<dbReference type="AlphaFoldDB" id="A0AAE9FFX2"/>
<gene>
    <name evidence="1" type="ORF">L5515_017156</name>
</gene>
<proteinExistence type="predicted"/>
<name>A0AAE9FFX2_CAEBR</name>
<evidence type="ECO:0000313" key="1">
    <source>
        <dbReference type="EMBL" id="UMM40586.1"/>
    </source>
</evidence>
<keyword evidence="2" id="KW-1185">Reference proteome</keyword>
<accession>A0AAE9FFX2</accession>
<reference evidence="1 2" key="1">
    <citation type="submission" date="2022-04" db="EMBL/GenBank/DDBJ databases">
        <title>Chromosome-level reference genomes for two strains of Caenorhabditis briggsae: an improved platform for comparative genomics.</title>
        <authorList>
            <person name="Stevens L."/>
            <person name="Andersen E."/>
        </authorList>
    </citation>
    <scope>NUCLEOTIDE SEQUENCE [LARGE SCALE GENOMIC DNA]</scope>
    <source>
        <strain evidence="1">VX34</strain>
        <tissue evidence="1">Whole-organism</tissue>
    </source>
</reference>
<sequence length="180" mass="21479">MGTDSSDSEIEANEQLSSEEYYTLWEKERELRLEEEKQLKMLDEALHAASRTILRQENAYSKIKPSMDCRRLENSWLRLLKIIAVEIDDIDQRREAAKKKFAFLMWKTERQCRQQIRRQIIRNEVVLQSAVENITLLKALCNKTKHITNELYKQNCRLRDVILMLLLTMWIAFDKTFPAK</sequence>